<keyword evidence="2" id="KW-1185">Reference proteome</keyword>
<dbReference type="EMBL" id="JTDF01000834">
    <property type="protein sequence ID" value="KAF8570900.1"/>
    <property type="molecule type" value="Genomic_DNA"/>
</dbReference>
<dbReference type="OrthoDB" id="6257266at2759"/>
<name>A0A8T0DTI2_9TREM</name>
<evidence type="ECO:0000313" key="1">
    <source>
        <dbReference type="EMBL" id="KAF8570900.1"/>
    </source>
</evidence>
<proteinExistence type="predicted"/>
<protein>
    <submittedName>
        <fullName evidence="1">Uncharacterized protein</fullName>
    </submittedName>
</protein>
<sequence length="124" mass="14479">MGCSSGQQCVLHTELVDWDYRTRTIEHRIQEIYGQCRKCSLETPSIPRYTRNKPVFMQHLTRHSSRKLSGEQMGKYYPPRSIQPHKLPIMVKTLLSRTRISDRPTGPKRFHCRPTDTLLQKAVG</sequence>
<reference evidence="1 2" key="1">
    <citation type="submission" date="2019-07" db="EMBL/GenBank/DDBJ databases">
        <title>Annotation for the trematode Paragonimus westermani.</title>
        <authorList>
            <person name="Choi Y.-J."/>
        </authorList>
    </citation>
    <scope>NUCLEOTIDE SEQUENCE [LARGE SCALE GENOMIC DNA]</scope>
    <source>
        <strain evidence="1">180907_Pwestermani</strain>
    </source>
</reference>
<comment type="caution">
    <text evidence="1">The sequence shown here is derived from an EMBL/GenBank/DDBJ whole genome shotgun (WGS) entry which is preliminary data.</text>
</comment>
<gene>
    <name evidence="1" type="ORF">P879_05423</name>
</gene>
<evidence type="ECO:0000313" key="2">
    <source>
        <dbReference type="Proteomes" id="UP000699462"/>
    </source>
</evidence>
<accession>A0A8T0DTI2</accession>
<dbReference type="AlphaFoldDB" id="A0A8T0DTI2"/>
<organism evidence="1 2">
    <name type="scientific">Paragonimus westermani</name>
    <dbReference type="NCBI Taxonomy" id="34504"/>
    <lineage>
        <taxon>Eukaryota</taxon>
        <taxon>Metazoa</taxon>
        <taxon>Spiralia</taxon>
        <taxon>Lophotrochozoa</taxon>
        <taxon>Platyhelminthes</taxon>
        <taxon>Trematoda</taxon>
        <taxon>Digenea</taxon>
        <taxon>Plagiorchiida</taxon>
        <taxon>Troglotremata</taxon>
        <taxon>Troglotrematidae</taxon>
        <taxon>Paragonimus</taxon>
    </lineage>
</organism>
<dbReference type="Proteomes" id="UP000699462">
    <property type="component" value="Unassembled WGS sequence"/>
</dbReference>